<feature type="domain" description="EamA" evidence="7">
    <location>
        <begin position="174"/>
        <end position="312"/>
    </location>
</feature>
<feature type="transmembrane region" description="Helical" evidence="6">
    <location>
        <begin position="173"/>
        <end position="191"/>
    </location>
</feature>
<feature type="domain" description="EamA" evidence="7">
    <location>
        <begin position="23"/>
        <end position="158"/>
    </location>
</feature>
<dbReference type="PANTHER" id="PTHR32322">
    <property type="entry name" value="INNER MEMBRANE TRANSPORTER"/>
    <property type="match status" value="1"/>
</dbReference>
<evidence type="ECO:0000256" key="5">
    <source>
        <dbReference type="ARBA" id="ARBA00023136"/>
    </source>
</evidence>
<dbReference type="InterPro" id="IPR050638">
    <property type="entry name" value="AA-Vitamin_Transporters"/>
</dbReference>
<feature type="transmembrane region" description="Helical" evidence="6">
    <location>
        <begin position="116"/>
        <end position="135"/>
    </location>
</feature>
<evidence type="ECO:0000313" key="9">
    <source>
        <dbReference type="Proteomes" id="UP000028782"/>
    </source>
</evidence>
<accession>A0A076PVG9</accession>
<name>A0A076PVG9_COMTE</name>
<reference evidence="8 9" key="1">
    <citation type="journal article" date="2014" name="Genome Announc.">
        <title>Complete Genome Sequence of Polychlorinated Biphenyl Degrader Comamonas testosteroni TK102 (NBRC 109938).</title>
        <authorList>
            <person name="Fukuda K."/>
            <person name="Hosoyama A."/>
            <person name="Tsuchikane K."/>
            <person name="Ohji S."/>
            <person name="Yamazoe A."/>
            <person name="Fujita N."/>
            <person name="Shintani M."/>
            <person name="Kimbara K."/>
        </authorList>
    </citation>
    <scope>NUCLEOTIDE SEQUENCE [LARGE SCALE GENOMIC DNA]</scope>
    <source>
        <strain evidence="8">TK102</strain>
    </source>
</reference>
<dbReference type="Pfam" id="PF00892">
    <property type="entry name" value="EamA"/>
    <property type="match status" value="2"/>
</dbReference>
<feature type="transmembrane region" description="Helical" evidence="6">
    <location>
        <begin position="270"/>
        <end position="289"/>
    </location>
</feature>
<keyword evidence="3 6" id="KW-0812">Transmembrane</keyword>
<comment type="subcellular location">
    <subcellularLocation>
        <location evidence="1">Membrane</location>
        <topology evidence="1">Multi-pass membrane protein</topology>
    </subcellularLocation>
</comment>
<dbReference type="KEGG" id="ctes:O987_23135"/>
<dbReference type="PANTHER" id="PTHR32322:SF2">
    <property type="entry name" value="EAMA DOMAIN-CONTAINING PROTEIN"/>
    <property type="match status" value="1"/>
</dbReference>
<feature type="transmembrane region" description="Helical" evidence="6">
    <location>
        <begin position="85"/>
        <end position="104"/>
    </location>
</feature>
<keyword evidence="4 6" id="KW-1133">Transmembrane helix</keyword>
<protein>
    <submittedName>
        <fullName evidence="8">Membrane protein</fullName>
    </submittedName>
</protein>
<keyword evidence="5 6" id="KW-0472">Membrane</keyword>
<evidence type="ECO:0000256" key="2">
    <source>
        <dbReference type="ARBA" id="ARBA00007362"/>
    </source>
</evidence>
<evidence type="ECO:0000256" key="4">
    <source>
        <dbReference type="ARBA" id="ARBA00022989"/>
    </source>
</evidence>
<dbReference type="AlphaFoldDB" id="A0A076PVG9"/>
<organism evidence="8 9">
    <name type="scientific">Comamonas testosteroni TK102</name>
    <dbReference type="NCBI Taxonomy" id="1392005"/>
    <lineage>
        <taxon>Bacteria</taxon>
        <taxon>Pseudomonadati</taxon>
        <taxon>Pseudomonadota</taxon>
        <taxon>Betaproteobacteria</taxon>
        <taxon>Burkholderiales</taxon>
        <taxon>Comamonadaceae</taxon>
        <taxon>Comamonas</taxon>
    </lineage>
</organism>
<proteinExistence type="inferred from homology"/>
<evidence type="ECO:0000256" key="3">
    <source>
        <dbReference type="ARBA" id="ARBA00022692"/>
    </source>
</evidence>
<feature type="transmembrane region" description="Helical" evidence="6">
    <location>
        <begin position="203"/>
        <end position="223"/>
    </location>
</feature>
<dbReference type="InterPro" id="IPR000620">
    <property type="entry name" value="EamA_dom"/>
</dbReference>
<gene>
    <name evidence="8" type="ORF">O987_23135</name>
</gene>
<feature type="transmembrane region" description="Helical" evidence="6">
    <location>
        <begin position="295"/>
        <end position="314"/>
    </location>
</feature>
<dbReference type="HOGENOM" id="CLU_033863_4_2_4"/>
<feature type="transmembrane region" description="Helical" evidence="6">
    <location>
        <begin position="235"/>
        <end position="258"/>
    </location>
</feature>
<evidence type="ECO:0000313" key="8">
    <source>
        <dbReference type="EMBL" id="AIJ48711.1"/>
    </source>
</evidence>
<evidence type="ECO:0000256" key="6">
    <source>
        <dbReference type="SAM" id="Phobius"/>
    </source>
</evidence>
<feature type="transmembrane region" description="Helical" evidence="6">
    <location>
        <begin position="142"/>
        <end position="161"/>
    </location>
</feature>
<dbReference type="GO" id="GO:0016020">
    <property type="term" value="C:membrane"/>
    <property type="evidence" value="ECO:0007669"/>
    <property type="project" value="UniProtKB-SubCell"/>
</dbReference>
<dbReference type="Gene3D" id="1.10.3730.20">
    <property type="match status" value="1"/>
</dbReference>
<dbReference type="EMBL" id="CP006704">
    <property type="protein sequence ID" value="AIJ48711.1"/>
    <property type="molecule type" value="Genomic_DNA"/>
</dbReference>
<evidence type="ECO:0000256" key="1">
    <source>
        <dbReference type="ARBA" id="ARBA00004141"/>
    </source>
</evidence>
<dbReference type="SUPFAM" id="SSF103481">
    <property type="entry name" value="Multidrug resistance efflux transporter EmrE"/>
    <property type="match status" value="2"/>
</dbReference>
<sequence length="328" mass="34042">MAAAFLLPIFMTSESVKSSLMSAHLRLLGMALLWGASWPAGRILALNMPPLAASALRFLLAATLLLPWLYFSGGLGALRHWSVKTWLGMFAAGGTGVFGYASFFLTGLQHLPAGKAALLITLNPVVTLAFAVWLFKERINITIALGMLLAACGAVVVISHGNPMQLLNGTVGAGEMLILGCVACWVCYTLIGRAMLAGVDALAATTVTSLFGAVLLLAASLVLEGPQGLVSAFQASGMAWTAMVFMAYGSTALAYAWYFAGVKSLGAGAASGYITLVPVIGVLLSALLLGESVDGSMLLGGAMAVLGTGVMNWGRRPVRRMALKKAIE</sequence>
<feature type="transmembrane region" description="Helical" evidence="6">
    <location>
        <begin position="55"/>
        <end position="78"/>
    </location>
</feature>
<evidence type="ECO:0000259" key="7">
    <source>
        <dbReference type="Pfam" id="PF00892"/>
    </source>
</evidence>
<dbReference type="InterPro" id="IPR037185">
    <property type="entry name" value="EmrE-like"/>
</dbReference>
<comment type="similarity">
    <text evidence="2">Belongs to the EamA transporter family.</text>
</comment>
<dbReference type="Proteomes" id="UP000028782">
    <property type="component" value="Chromosome"/>
</dbReference>